<dbReference type="PANTHER" id="PTHR23117:SF13">
    <property type="entry name" value="GUANYLATE KINASE"/>
    <property type="match status" value="1"/>
</dbReference>
<feature type="domain" description="Guanylate kinase-like" evidence="13">
    <location>
        <begin position="7"/>
        <end position="188"/>
    </location>
</feature>
<name>A0A5B8KBP7_9BACT</name>
<dbReference type="Gene3D" id="3.30.63.10">
    <property type="entry name" value="Guanylate Kinase phosphate binding domain"/>
    <property type="match status" value="1"/>
</dbReference>
<dbReference type="InterPro" id="IPR008144">
    <property type="entry name" value="Guanylate_kin-like_dom"/>
</dbReference>
<evidence type="ECO:0000256" key="12">
    <source>
        <dbReference type="ARBA" id="ARBA00048594"/>
    </source>
</evidence>
<dbReference type="SMART" id="SM00072">
    <property type="entry name" value="GuKc"/>
    <property type="match status" value="1"/>
</dbReference>
<evidence type="ECO:0000256" key="6">
    <source>
        <dbReference type="ARBA" id="ARBA00022490"/>
    </source>
</evidence>
<evidence type="ECO:0000256" key="11">
    <source>
        <dbReference type="ARBA" id="ARBA00030128"/>
    </source>
</evidence>
<dbReference type="InterPro" id="IPR020590">
    <property type="entry name" value="Guanylate_kinase_CS"/>
</dbReference>
<dbReference type="InterPro" id="IPR027417">
    <property type="entry name" value="P-loop_NTPase"/>
</dbReference>
<dbReference type="GO" id="GO:0005829">
    <property type="term" value="C:cytosol"/>
    <property type="evidence" value="ECO:0007669"/>
    <property type="project" value="TreeGrafter"/>
</dbReference>
<protein>
    <recommendedName>
        <fullName evidence="5">Guanylate kinase</fullName>
        <ecNumber evidence="4">2.7.4.8</ecNumber>
    </recommendedName>
    <alternativeName>
        <fullName evidence="11">GMP kinase</fullName>
    </alternativeName>
</protein>
<dbReference type="Pfam" id="PF00625">
    <property type="entry name" value="Guanylate_kin"/>
    <property type="match status" value="1"/>
</dbReference>
<dbReference type="CDD" id="cd00071">
    <property type="entry name" value="GMPK"/>
    <property type="match status" value="1"/>
</dbReference>
<organism evidence="14">
    <name type="scientific">uncultured Planctomycetota bacterium</name>
    <dbReference type="NCBI Taxonomy" id="120965"/>
    <lineage>
        <taxon>Bacteria</taxon>
        <taxon>Pseudomonadati</taxon>
        <taxon>Planctomycetota</taxon>
        <taxon>environmental samples</taxon>
    </lineage>
</organism>
<dbReference type="EC" id="2.7.4.8" evidence="4"/>
<comment type="subcellular location">
    <subcellularLocation>
        <location evidence="2">Cytoplasm</location>
    </subcellularLocation>
</comment>
<evidence type="ECO:0000256" key="1">
    <source>
        <dbReference type="ARBA" id="ARBA00003531"/>
    </source>
</evidence>
<evidence type="ECO:0000256" key="10">
    <source>
        <dbReference type="ARBA" id="ARBA00022840"/>
    </source>
</evidence>
<evidence type="ECO:0000256" key="3">
    <source>
        <dbReference type="ARBA" id="ARBA00005790"/>
    </source>
</evidence>
<dbReference type="GO" id="GO:0005524">
    <property type="term" value="F:ATP binding"/>
    <property type="evidence" value="ECO:0007669"/>
    <property type="project" value="UniProtKB-KW"/>
</dbReference>
<dbReference type="NCBIfam" id="TIGR03263">
    <property type="entry name" value="guanyl_kin"/>
    <property type="match status" value="1"/>
</dbReference>
<reference evidence="14" key="1">
    <citation type="submission" date="2019-04" db="EMBL/GenBank/DDBJ databases">
        <title>Deep-cultivation of Planctomycetes uncovers their unique biology.</title>
        <authorList>
            <person name="Wiegand S."/>
            <person name="Meyerdierks A."/>
            <person name="Amann R."/>
            <person name="Jogler C."/>
        </authorList>
    </citation>
    <scope>NUCLEOTIDE SEQUENCE</scope>
</reference>
<keyword evidence="9 14" id="KW-0418">Kinase</keyword>
<comment type="catalytic activity">
    <reaction evidence="12">
        <text>GMP + ATP = GDP + ADP</text>
        <dbReference type="Rhea" id="RHEA:20780"/>
        <dbReference type="ChEBI" id="CHEBI:30616"/>
        <dbReference type="ChEBI" id="CHEBI:58115"/>
        <dbReference type="ChEBI" id="CHEBI:58189"/>
        <dbReference type="ChEBI" id="CHEBI:456216"/>
        <dbReference type="EC" id="2.7.4.8"/>
    </reaction>
</comment>
<proteinExistence type="inferred from homology"/>
<gene>
    <name evidence="14" type="primary">gmk</name>
    <name evidence="14" type="ORF">fos2004AM_00010</name>
</gene>
<dbReference type="Gene3D" id="3.40.50.300">
    <property type="entry name" value="P-loop containing nucleotide triphosphate hydrolases"/>
    <property type="match status" value="2"/>
</dbReference>
<dbReference type="PROSITE" id="PS50052">
    <property type="entry name" value="GUANYLATE_KINASE_2"/>
    <property type="match status" value="1"/>
</dbReference>
<keyword evidence="6" id="KW-0963">Cytoplasm</keyword>
<keyword evidence="8" id="KW-0547">Nucleotide-binding</keyword>
<dbReference type="InterPro" id="IPR017665">
    <property type="entry name" value="Guanylate_kinase"/>
</dbReference>
<accession>A0A5B8KBP7</accession>
<dbReference type="SUPFAM" id="SSF52540">
    <property type="entry name" value="P-loop containing nucleoside triphosphate hydrolases"/>
    <property type="match status" value="1"/>
</dbReference>
<evidence type="ECO:0000256" key="7">
    <source>
        <dbReference type="ARBA" id="ARBA00022679"/>
    </source>
</evidence>
<dbReference type="GO" id="GO:0004385">
    <property type="term" value="F:GMP kinase activity"/>
    <property type="evidence" value="ECO:0007669"/>
    <property type="project" value="UniProtKB-EC"/>
</dbReference>
<evidence type="ECO:0000256" key="4">
    <source>
        <dbReference type="ARBA" id="ARBA00012961"/>
    </source>
</evidence>
<dbReference type="InterPro" id="IPR008145">
    <property type="entry name" value="GK/Ca_channel_bsu"/>
</dbReference>
<dbReference type="FunFam" id="3.30.63.10:FF:000005">
    <property type="entry name" value="Guanylate kinase"/>
    <property type="match status" value="1"/>
</dbReference>
<evidence type="ECO:0000313" key="14">
    <source>
        <dbReference type="EMBL" id="QDY92641.1"/>
    </source>
</evidence>
<evidence type="ECO:0000259" key="13">
    <source>
        <dbReference type="PROSITE" id="PS50052"/>
    </source>
</evidence>
<evidence type="ECO:0000256" key="5">
    <source>
        <dbReference type="ARBA" id="ARBA00016296"/>
    </source>
</evidence>
<keyword evidence="10" id="KW-0067">ATP-binding</keyword>
<dbReference type="AlphaFoldDB" id="A0A5B8KBP7"/>
<dbReference type="PANTHER" id="PTHR23117">
    <property type="entry name" value="GUANYLATE KINASE-RELATED"/>
    <property type="match status" value="1"/>
</dbReference>
<evidence type="ECO:0000256" key="8">
    <source>
        <dbReference type="ARBA" id="ARBA00022741"/>
    </source>
</evidence>
<evidence type="ECO:0000256" key="9">
    <source>
        <dbReference type="ARBA" id="ARBA00022777"/>
    </source>
</evidence>
<sequence>MSGSRRGKLVVISGPSGAGKTSICDELLRRISDSRWSVSVTTRKPRGDEVDGEAYHFISPEEFRRMVDNDGLLEHAEYLGQWYGTPLAPVEEAVAAGQTIIMEIDVQGGAQIAQRMPESIRIFVLPPTMETLKARLEGRQTETETLQHQRIAEADGEIAFARSSGCYPYFITNDILKDSVARVLEIIERETHG</sequence>
<evidence type="ECO:0000256" key="2">
    <source>
        <dbReference type="ARBA" id="ARBA00004496"/>
    </source>
</evidence>
<comment type="function">
    <text evidence="1">Essential for recycling GMP and indirectly, cGMP.</text>
</comment>
<dbReference type="EMBL" id="MK801296">
    <property type="protein sequence ID" value="QDY92641.1"/>
    <property type="molecule type" value="Genomic_DNA"/>
</dbReference>
<dbReference type="PROSITE" id="PS00856">
    <property type="entry name" value="GUANYLATE_KINASE_1"/>
    <property type="match status" value="1"/>
</dbReference>
<comment type="similarity">
    <text evidence="3">Belongs to the guanylate kinase family.</text>
</comment>
<keyword evidence="7 14" id="KW-0808">Transferase</keyword>